<dbReference type="EMBL" id="JACXAE010000134">
    <property type="protein sequence ID" value="MBD2778881.1"/>
    <property type="molecule type" value="Genomic_DNA"/>
</dbReference>
<organism evidence="3 4">
    <name type="scientific">Iningainema tapete BLCC-T55</name>
    <dbReference type="NCBI Taxonomy" id="2748662"/>
    <lineage>
        <taxon>Bacteria</taxon>
        <taxon>Bacillati</taxon>
        <taxon>Cyanobacteriota</taxon>
        <taxon>Cyanophyceae</taxon>
        <taxon>Nostocales</taxon>
        <taxon>Scytonemataceae</taxon>
        <taxon>Iningainema tapete</taxon>
    </lineage>
</organism>
<feature type="compositionally biased region" description="Polar residues" evidence="1">
    <location>
        <begin position="386"/>
        <end position="401"/>
    </location>
</feature>
<feature type="transmembrane region" description="Helical" evidence="2">
    <location>
        <begin position="272"/>
        <end position="292"/>
    </location>
</feature>
<gene>
    <name evidence="3" type="ORF">ICL16_44270</name>
</gene>
<name>A0A8J6XVX6_9CYAN</name>
<proteinExistence type="predicted"/>
<accession>A0A8J6XVX6</accession>
<keyword evidence="2" id="KW-0472">Membrane</keyword>
<keyword evidence="2" id="KW-1133">Transmembrane helix</keyword>
<feature type="compositionally biased region" description="Low complexity" evidence="1">
    <location>
        <begin position="355"/>
        <end position="369"/>
    </location>
</feature>
<dbReference type="Proteomes" id="UP000629098">
    <property type="component" value="Unassembled WGS sequence"/>
</dbReference>
<feature type="compositionally biased region" description="Polar residues" evidence="1">
    <location>
        <begin position="408"/>
        <end position="421"/>
    </location>
</feature>
<keyword evidence="2" id="KW-0812">Transmembrane</keyword>
<feature type="compositionally biased region" description="Polar residues" evidence="1">
    <location>
        <begin position="337"/>
        <end position="354"/>
    </location>
</feature>
<sequence>MEIYVQSCGLAPEHDYRWLKITKDNQSEDIPPLLKEQINTKKGKKVYLSDLYESHDHSIVLAKDDSKLLLLVTALKAIERSKLYGRGVRNSVAFIGEYCEDEPVLRIIAANALKDWESFRHIIDKAVYFDKNEGFLVDIESINKYIENVTNEVGYRKFETPDPSIKIAKNSRDIKKKLAEELEKYLLPDWDGPLVIVTGNVSEKVLRKHFVWRSVSERVQQYDGENWKQIPESDEDIGVSEEVLTQHLVWRSVFERVQQYDIKKKYLNPVNLLLIGFLIILILASIAIPIILKIPPSTKPQPIQPSQTTPQVKLEPLPPLQVTPQLKLQPSPLPQVTPEQESKQSQLHQETLQPQTTTQGNSSSNSSTRDTTKPNATRDMPPKNLRSITASEQELQPTMNIEQEVDSKLQQPTDQTLQSELVDSPNNSSNSNGESDKADI</sequence>
<comment type="caution">
    <text evidence="3">The sequence shown here is derived from an EMBL/GenBank/DDBJ whole genome shotgun (WGS) entry which is preliminary data.</text>
</comment>
<reference evidence="3" key="1">
    <citation type="submission" date="2020-09" db="EMBL/GenBank/DDBJ databases">
        <title>Iningainema tapete sp. nov. (Scytonemataceae, Cyanobacteria) from greenhouses in central Florida (USA) produces two types of nodularin with biosynthetic potential for microcystin-LR and anabaenopeptins.</title>
        <authorList>
            <person name="Berthold D.E."/>
            <person name="Lefler F.W."/>
            <person name="Huang I.-S."/>
            <person name="Abdulla H."/>
            <person name="Zimba P.V."/>
            <person name="Laughinghouse H.D. IV."/>
        </authorList>
    </citation>
    <scope>NUCLEOTIDE SEQUENCE</scope>
    <source>
        <strain evidence="3">BLCCT55</strain>
    </source>
</reference>
<feature type="region of interest" description="Disordered" evidence="1">
    <location>
        <begin position="323"/>
        <end position="440"/>
    </location>
</feature>
<evidence type="ECO:0000256" key="2">
    <source>
        <dbReference type="SAM" id="Phobius"/>
    </source>
</evidence>
<evidence type="ECO:0000313" key="4">
    <source>
        <dbReference type="Proteomes" id="UP000629098"/>
    </source>
</evidence>
<dbReference type="RefSeq" id="WP_190839067.1">
    <property type="nucleotide sequence ID" value="NZ_CAWPPI010000134.1"/>
</dbReference>
<evidence type="ECO:0000313" key="3">
    <source>
        <dbReference type="EMBL" id="MBD2778881.1"/>
    </source>
</evidence>
<protein>
    <submittedName>
        <fullName evidence="3">Uncharacterized protein</fullName>
    </submittedName>
</protein>
<evidence type="ECO:0000256" key="1">
    <source>
        <dbReference type="SAM" id="MobiDB-lite"/>
    </source>
</evidence>
<keyword evidence="4" id="KW-1185">Reference proteome</keyword>
<dbReference type="AlphaFoldDB" id="A0A8J6XVX6"/>